<feature type="signal peptide" evidence="1">
    <location>
        <begin position="1"/>
        <end position="20"/>
    </location>
</feature>
<reference evidence="2" key="1">
    <citation type="submission" date="2023-10" db="EMBL/GenBank/DDBJ databases">
        <authorList>
            <person name="Chen Y."/>
            <person name="Shah S."/>
            <person name="Dougan E. K."/>
            <person name="Thang M."/>
            <person name="Chan C."/>
        </authorList>
    </citation>
    <scope>NUCLEOTIDE SEQUENCE [LARGE SCALE GENOMIC DNA]</scope>
</reference>
<evidence type="ECO:0000313" key="2">
    <source>
        <dbReference type="EMBL" id="CAK0819110.1"/>
    </source>
</evidence>
<evidence type="ECO:0000313" key="3">
    <source>
        <dbReference type="Proteomes" id="UP001189429"/>
    </source>
</evidence>
<dbReference type="EMBL" id="CAUYUJ010006947">
    <property type="protein sequence ID" value="CAK0819110.1"/>
    <property type="molecule type" value="Genomic_DNA"/>
</dbReference>
<proteinExistence type="predicted"/>
<name>A0ABN9RKE8_9DINO</name>
<keyword evidence="1" id="KW-0732">Signal</keyword>
<feature type="chain" id="PRO_5045710827" evidence="1">
    <location>
        <begin position="21"/>
        <end position="489"/>
    </location>
</feature>
<dbReference type="Proteomes" id="UP001189429">
    <property type="component" value="Unassembled WGS sequence"/>
</dbReference>
<sequence>MCRAVLTVALLGFTGHAVVGLQSEPPDQPDALDWVGIEEFRTWGDTLNFDELEYTAKTDAISQKRQLKTRLKASELFNQEALEANTHRAEMETNAGSELEGFAEPLNETEVSEMVDAWESVPGSDVTFSYGTHCGASGCRSSGHKRGQPSFQEMHRNVLASIRAMRFCFSDVMIVLDAPHAGHDKLGPETPGNVTSHSVAPHGATGGEMVLLGGRRITRFGVDLALKSAAVATARAAAELLRDHCPTAAPQWRVKVVDYGSPEMLKDALEHYAIPEAEKNSSFYDRMYVNTMALDQNFQCKGQYVYHMDAQWRIYRSNHSHGAPNFISKALSLMRSDERVYMASVINTFNLDPQKNPYNRFAVIPGAVHGSTPVDRVKGMLQGWSPEQWLSQKRPLRGEAFHGNWENKTDEMNKRIQLYQMNWDTWGGIVTRHQFLMDVGRMKGLFPMEEWDTAAEHMWSANMNKKFKDRAFQIYFNETVGVFAGPSDA</sequence>
<keyword evidence="3" id="KW-1185">Reference proteome</keyword>
<comment type="caution">
    <text evidence="2">The sequence shown here is derived from an EMBL/GenBank/DDBJ whole genome shotgun (WGS) entry which is preliminary data.</text>
</comment>
<accession>A0ABN9RKE8</accession>
<gene>
    <name evidence="2" type="ORF">PCOR1329_LOCUS21187</name>
</gene>
<organism evidence="2 3">
    <name type="scientific">Prorocentrum cordatum</name>
    <dbReference type="NCBI Taxonomy" id="2364126"/>
    <lineage>
        <taxon>Eukaryota</taxon>
        <taxon>Sar</taxon>
        <taxon>Alveolata</taxon>
        <taxon>Dinophyceae</taxon>
        <taxon>Prorocentrales</taxon>
        <taxon>Prorocentraceae</taxon>
        <taxon>Prorocentrum</taxon>
    </lineage>
</organism>
<evidence type="ECO:0000256" key="1">
    <source>
        <dbReference type="SAM" id="SignalP"/>
    </source>
</evidence>
<protein>
    <submittedName>
        <fullName evidence="2">Uncharacterized protein</fullName>
    </submittedName>
</protein>